<reference evidence="1 2" key="2">
    <citation type="submission" date="2019-08" db="EMBL/GenBank/DDBJ databases">
        <authorList>
            <person name="Henke P."/>
        </authorList>
    </citation>
    <scope>NUCLEOTIDE SEQUENCE [LARGE SCALE GENOMIC DNA]</scope>
    <source>
        <strain evidence="1">Phe10_nw2017</strain>
    </source>
</reference>
<accession>A0A5C6M7E9</accession>
<dbReference type="Proteomes" id="UP000321083">
    <property type="component" value="Unassembled WGS sequence"/>
</dbReference>
<gene>
    <name evidence="1" type="ORF">E3A20_07980</name>
</gene>
<evidence type="ECO:0000313" key="2">
    <source>
        <dbReference type="Proteomes" id="UP000321083"/>
    </source>
</evidence>
<dbReference type="AlphaFoldDB" id="A0A5C6M7E9"/>
<sequence length="72" mass="7578">MGATGWNVCVWSGAHASTGVGIPINDPEHTAQTQLNRSIVKIVRDCIMVRAPGEMSGIFEAVVSIVSVKRAG</sequence>
<evidence type="ECO:0000313" key="1">
    <source>
        <dbReference type="EMBL" id="TWW10079.1"/>
    </source>
</evidence>
<comment type="caution">
    <text evidence="1">The sequence shown here is derived from an EMBL/GenBank/DDBJ whole genome shotgun (WGS) entry which is preliminary data.</text>
</comment>
<protein>
    <submittedName>
        <fullName evidence="1">Uncharacterized protein</fullName>
    </submittedName>
</protein>
<dbReference type="EMBL" id="SRHE01000115">
    <property type="protein sequence ID" value="TWW10079.1"/>
    <property type="molecule type" value="Genomic_DNA"/>
</dbReference>
<keyword evidence="2" id="KW-1185">Reference proteome</keyword>
<organism evidence="1 2">
    <name type="scientific">Planctomyces bekefii</name>
    <dbReference type="NCBI Taxonomy" id="1653850"/>
    <lineage>
        <taxon>Bacteria</taxon>
        <taxon>Pseudomonadati</taxon>
        <taxon>Planctomycetota</taxon>
        <taxon>Planctomycetia</taxon>
        <taxon>Planctomycetales</taxon>
        <taxon>Planctomycetaceae</taxon>
        <taxon>Planctomyces</taxon>
    </lineage>
</organism>
<name>A0A5C6M7E9_9PLAN</name>
<proteinExistence type="predicted"/>
<reference evidence="1 2" key="1">
    <citation type="submission" date="2019-08" db="EMBL/GenBank/DDBJ databases">
        <title>100 year-old enigma solved: identification of Planctomyces bekefii, the type genus and species of the phylum Planctomycetes.</title>
        <authorList>
            <person name="Svetlana D.N."/>
            <person name="Overmann J."/>
        </authorList>
    </citation>
    <scope>NUCLEOTIDE SEQUENCE [LARGE SCALE GENOMIC DNA]</scope>
    <source>
        <strain evidence="1">Phe10_nw2017</strain>
    </source>
</reference>